<keyword evidence="6 10" id="KW-0067">ATP-binding</keyword>
<feature type="domain" description="ABC transporter" evidence="9">
    <location>
        <begin position="5"/>
        <end position="239"/>
    </location>
</feature>
<dbReference type="InterPro" id="IPR003439">
    <property type="entry name" value="ABC_transporter-like_ATP-bd"/>
</dbReference>
<keyword evidence="11" id="KW-1185">Reference proteome</keyword>
<dbReference type="PIRSF" id="PIRSF039085">
    <property type="entry name" value="ABC_ATPase_HisP"/>
    <property type="match status" value="1"/>
</dbReference>
<evidence type="ECO:0000256" key="2">
    <source>
        <dbReference type="ARBA" id="ARBA00005417"/>
    </source>
</evidence>
<evidence type="ECO:0000256" key="3">
    <source>
        <dbReference type="ARBA" id="ARBA00022448"/>
    </source>
</evidence>
<keyword evidence="8" id="KW-0472">Membrane</keyword>
<dbReference type="Proteomes" id="UP001595593">
    <property type="component" value="Unassembled WGS sequence"/>
</dbReference>
<keyword evidence="7" id="KW-0029">Amino-acid transport</keyword>
<evidence type="ECO:0000256" key="5">
    <source>
        <dbReference type="ARBA" id="ARBA00022741"/>
    </source>
</evidence>
<evidence type="ECO:0000313" key="10">
    <source>
        <dbReference type="EMBL" id="MFC3124435.1"/>
    </source>
</evidence>
<evidence type="ECO:0000313" key="11">
    <source>
        <dbReference type="Proteomes" id="UP001595593"/>
    </source>
</evidence>
<dbReference type="PANTHER" id="PTHR43166">
    <property type="entry name" value="AMINO ACID IMPORT ATP-BINDING PROTEIN"/>
    <property type="match status" value="1"/>
</dbReference>
<dbReference type="PROSITE" id="PS00211">
    <property type="entry name" value="ABC_TRANSPORTER_1"/>
    <property type="match status" value="1"/>
</dbReference>
<evidence type="ECO:0000259" key="9">
    <source>
        <dbReference type="PROSITE" id="PS50893"/>
    </source>
</evidence>
<dbReference type="InterPro" id="IPR027417">
    <property type="entry name" value="P-loop_NTPase"/>
</dbReference>
<dbReference type="CDD" id="cd03262">
    <property type="entry name" value="ABC_HisP_GlnQ"/>
    <property type="match status" value="1"/>
</dbReference>
<accession>A0ABV7G046</accession>
<evidence type="ECO:0000256" key="8">
    <source>
        <dbReference type="ARBA" id="ARBA00023136"/>
    </source>
</evidence>
<dbReference type="Pfam" id="PF00005">
    <property type="entry name" value="ABC_tran"/>
    <property type="match status" value="1"/>
</dbReference>
<name>A0ABV7G046_9PROT</name>
<comment type="subcellular location">
    <subcellularLocation>
        <location evidence="1">Cell membrane</location>
        <topology evidence="1">Peripheral membrane protein</topology>
    </subcellularLocation>
</comment>
<organism evidence="10 11">
    <name type="scientific">Teichococcus globiformis</name>
    <dbReference type="NCBI Taxonomy" id="2307229"/>
    <lineage>
        <taxon>Bacteria</taxon>
        <taxon>Pseudomonadati</taxon>
        <taxon>Pseudomonadota</taxon>
        <taxon>Alphaproteobacteria</taxon>
        <taxon>Acetobacterales</taxon>
        <taxon>Roseomonadaceae</taxon>
        <taxon>Roseomonas</taxon>
    </lineage>
</organism>
<dbReference type="InterPro" id="IPR003593">
    <property type="entry name" value="AAA+_ATPase"/>
</dbReference>
<gene>
    <name evidence="10" type="ORF">ACFOD4_05120</name>
</gene>
<dbReference type="GO" id="GO:0005524">
    <property type="term" value="F:ATP binding"/>
    <property type="evidence" value="ECO:0007669"/>
    <property type="project" value="UniProtKB-KW"/>
</dbReference>
<proteinExistence type="inferred from homology"/>
<dbReference type="InterPro" id="IPR030679">
    <property type="entry name" value="ABC_ATPase_HisP-typ"/>
</dbReference>
<evidence type="ECO:0000256" key="7">
    <source>
        <dbReference type="ARBA" id="ARBA00022970"/>
    </source>
</evidence>
<dbReference type="PANTHER" id="PTHR43166:SF9">
    <property type="entry name" value="GLUTAMATE_ASPARTATE IMPORT ATP-BINDING PROTEIN GLTL"/>
    <property type="match status" value="1"/>
</dbReference>
<protein>
    <submittedName>
        <fullName evidence="10">Amino acid ABC transporter ATP-binding protein</fullName>
    </submittedName>
</protein>
<evidence type="ECO:0000256" key="1">
    <source>
        <dbReference type="ARBA" id="ARBA00004202"/>
    </source>
</evidence>
<keyword evidence="5" id="KW-0547">Nucleotide-binding</keyword>
<dbReference type="PROSITE" id="PS50893">
    <property type="entry name" value="ABC_TRANSPORTER_2"/>
    <property type="match status" value="1"/>
</dbReference>
<dbReference type="InterPro" id="IPR017871">
    <property type="entry name" value="ABC_transporter-like_CS"/>
</dbReference>
<dbReference type="Gene3D" id="3.40.50.300">
    <property type="entry name" value="P-loop containing nucleotide triphosphate hydrolases"/>
    <property type="match status" value="1"/>
</dbReference>
<dbReference type="SUPFAM" id="SSF52540">
    <property type="entry name" value="P-loop containing nucleoside triphosphate hydrolases"/>
    <property type="match status" value="1"/>
</dbReference>
<dbReference type="InterPro" id="IPR050086">
    <property type="entry name" value="MetN_ABC_transporter-like"/>
</dbReference>
<dbReference type="SMART" id="SM00382">
    <property type="entry name" value="AAA"/>
    <property type="match status" value="1"/>
</dbReference>
<evidence type="ECO:0000256" key="6">
    <source>
        <dbReference type="ARBA" id="ARBA00022840"/>
    </source>
</evidence>
<sequence>MSAVVKLDNVHKSFGTLKVLDGVSFEVARGEVVAVIGQSGSGKSTALRCINALETIEKGSIEVCGHAIHSDKLDKRALRLDVGIVFQSYNLFPHLTAEQNIMLAPTCVKNLGKKEARDLARECLARVGLAEKADHYPEQLSGGQQQRVAIARSLAMQPKVMLFDEVTSALDPQLTGEVLRVMEDLARGGMTMILVTHEMGFARKVATNVVYMRQGRVWEVLPGHNLTDPRTPELREFIGNEL</sequence>
<dbReference type="RefSeq" id="WP_379594854.1">
    <property type="nucleotide sequence ID" value="NZ_JBHRTN010000006.1"/>
</dbReference>
<evidence type="ECO:0000256" key="4">
    <source>
        <dbReference type="ARBA" id="ARBA00022475"/>
    </source>
</evidence>
<comment type="caution">
    <text evidence="10">The sequence shown here is derived from an EMBL/GenBank/DDBJ whole genome shotgun (WGS) entry which is preliminary data.</text>
</comment>
<keyword evidence="3" id="KW-0813">Transport</keyword>
<keyword evidence="4" id="KW-1003">Cell membrane</keyword>
<reference evidence="11" key="1">
    <citation type="journal article" date="2019" name="Int. J. Syst. Evol. Microbiol.">
        <title>The Global Catalogue of Microorganisms (GCM) 10K type strain sequencing project: providing services to taxonomists for standard genome sequencing and annotation.</title>
        <authorList>
            <consortium name="The Broad Institute Genomics Platform"/>
            <consortium name="The Broad Institute Genome Sequencing Center for Infectious Disease"/>
            <person name="Wu L."/>
            <person name="Ma J."/>
        </authorList>
    </citation>
    <scope>NUCLEOTIDE SEQUENCE [LARGE SCALE GENOMIC DNA]</scope>
    <source>
        <strain evidence="11">KCTC 52094</strain>
    </source>
</reference>
<dbReference type="EMBL" id="JBHRTN010000006">
    <property type="protein sequence ID" value="MFC3124435.1"/>
    <property type="molecule type" value="Genomic_DNA"/>
</dbReference>
<comment type="similarity">
    <text evidence="2">Belongs to the ABC transporter superfamily.</text>
</comment>